<dbReference type="InterPro" id="IPR001347">
    <property type="entry name" value="SIS_dom"/>
</dbReference>
<proteinExistence type="predicted"/>
<protein>
    <submittedName>
        <fullName evidence="2">SIS domain-containing protein</fullName>
    </submittedName>
</protein>
<dbReference type="InterPro" id="IPR050099">
    <property type="entry name" value="SIS_GmhA/DiaA_subfam"/>
</dbReference>
<comment type="caution">
    <text evidence="2">The sequence shown here is derived from an EMBL/GenBank/DDBJ whole genome shotgun (WGS) entry which is preliminary data.</text>
</comment>
<dbReference type="RefSeq" id="WP_345360666.1">
    <property type="nucleotide sequence ID" value="NZ_BAABII010000005.1"/>
</dbReference>
<organism evidence="2 3">
    <name type="scientific">Saccharopolyspora cebuensis</name>
    <dbReference type="NCBI Taxonomy" id="418759"/>
    <lineage>
        <taxon>Bacteria</taxon>
        <taxon>Bacillati</taxon>
        <taxon>Actinomycetota</taxon>
        <taxon>Actinomycetes</taxon>
        <taxon>Pseudonocardiales</taxon>
        <taxon>Pseudonocardiaceae</taxon>
        <taxon>Saccharopolyspora</taxon>
    </lineage>
</organism>
<gene>
    <name evidence="2" type="ORF">AB8O55_21100</name>
</gene>
<name>A0ABV4CLF7_9PSEU</name>
<dbReference type="InterPro" id="IPR046348">
    <property type="entry name" value="SIS_dom_sf"/>
</dbReference>
<evidence type="ECO:0000313" key="3">
    <source>
        <dbReference type="Proteomes" id="UP001564626"/>
    </source>
</evidence>
<keyword evidence="3" id="KW-1185">Reference proteome</keyword>
<feature type="domain" description="SIS" evidence="1">
    <location>
        <begin position="30"/>
        <end position="189"/>
    </location>
</feature>
<evidence type="ECO:0000259" key="1">
    <source>
        <dbReference type="PROSITE" id="PS51464"/>
    </source>
</evidence>
<accession>A0ABV4CLF7</accession>
<dbReference type="PANTHER" id="PTHR30390">
    <property type="entry name" value="SEDOHEPTULOSE 7-PHOSPHATE ISOMERASE / DNAA INITIATOR-ASSOCIATING FACTOR FOR REPLICATION INITIATION"/>
    <property type="match status" value="1"/>
</dbReference>
<dbReference type="Gene3D" id="3.40.50.10490">
    <property type="entry name" value="Glucose-6-phosphate isomerase like protein, domain 1"/>
    <property type="match status" value="1"/>
</dbReference>
<dbReference type="PANTHER" id="PTHR30390:SF6">
    <property type="entry name" value="DNAA INITIATOR-ASSOCIATING PROTEIN DIAA"/>
    <property type="match status" value="1"/>
</dbReference>
<dbReference type="EMBL" id="JBGEHV010000044">
    <property type="protein sequence ID" value="MEY8041916.1"/>
    <property type="molecule type" value="Genomic_DNA"/>
</dbReference>
<dbReference type="Proteomes" id="UP001564626">
    <property type="component" value="Unassembled WGS sequence"/>
</dbReference>
<dbReference type="Pfam" id="PF13580">
    <property type="entry name" value="SIS_2"/>
    <property type="match status" value="1"/>
</dbReference>
<dbReference type="SUPFAM" id="SSF53697">
    <property type="entry name" value="SIS domain"/>
    <property type="match status" value="1"/>
</dbReference>
<evidence type="ECO:0000313" key="2">
    <source>
        <dbReference type="EMBL" id="MEY8041916.1"/>
    </source>
</evidence>
<dbReference type="CDD" id="cd05006">
    <property type="entry name" value="SIS_GmhA"/>
    <property type="match status" value="1"/>
</dbReference>
<sequence length="195" mass="20634">MIEEHFTALGAAAQRSCEAAPTLRRWAARLAEVLESGGRLLTCGNGGSAAEAQHLSGELSGRFLRDRKPYAAIPLHADSSAFTAILNDYGEQEVFARGVRAHGRPGDVLIALSTSGRSHNIIAAAKTARELDMATWAMTGPLPNSLAAVCEDAIGVEAPSVATIQEMHLALVHALCAAFEEEICREPGDHRGRPA</sequence>
<dbReference type="InterPro" id="IPR035461">
    <property type="entry name" value="GmhA/DiaA"/>
</dbReference>
<reference evidence="2 3" key="1">
    <citation type="submission" date="2024-08" db="EMBL/GenBank/DDBJ databases">
        <title>Genome mining of Saccharopolyspora cebuensis PGLac3 from Nigerian medicinal plant.</title>
        <authorList>
            <person name="Ezeobiora C.E."/>
            <person name="Igbokwe N.H."/>
            <person name="Amin D.H."/>
            <person name="Mendie U.E."/>
        </authorList>
    </citation>
    <scope>NUCLEOTIDE SEQUENCE [LARGE SCALE GENOMIC DNA]</scope>
    <source>
        <strain evidence="2 3">PGLac3</strain>
    </source>
</reference>
<dbReference type="PROSITE" id="PS51464">
    <property type="entry name" value="SIS"/>
    <property type="match status" value="1"/>
</dbReference>